<dbReference type="Proteomes" id="UP000219799">
    <property type="component" value="Chromosome 13"/>
</dbReference>
<name>A0A1C3KF01_PLAMA</name>
<evidence type="ECO:0000313" key="3">
    <source>
        <dbReference type="Proteomes" id="UP000219799"/>
    </source>
</evidence>
<feature type="compositionally biased region" description="Polar residues" evidence="1">
    <location>
        <begin position="1212"/>
        <end position="1232"/>
    </location>
</feature>
<feature type="compositionally biased region" description="Basic and acidic residues" evidence="1">
    <location>
        <begin position="609"/>
        <end position="626"/>
    </location>
</feature>
<evidence type="ECO:0000256" key="1">
    <source>
        <dbReference type="SAM" id="MobiDB-lite"/>
    </source>
</evidence>
<organism evidence="2 3">
    <name type="scientific">Plasmodium malariae</name>
    <dbReference type="NCBI Taxonomy" id="5858"/>
    <lineage>
        <taxon>Eukaryota</taxon>
        <taxon>Sar</taxon>
        <taxon>Alveolata</taxon>
        <taxon>Apicomplexa</taxon>
        <taxon>Aconoidasida</taxon>
        <taxon>Haemosporida</taxon>
        <taxon>Plasmodiidae</taxon>
        <taxon>Plasmodium</taxon>
        <taxon>Plasmodium (Plasmodium)</taxon>
    </lineage>
</organism>
<accession>A0A1C3KF01</accession>
<sequence>MVLRRCKNANKNAGKNVGSNSAKAGINISSSNNNNYNSSAVKRGVGTNERKNFIAGESLNIKKKRKVRKYHEKLPDFSCLKKLIYEQKKKDNFCNLFSFNDPGIKEKIDKFNKIIENRQKHYNIETKEEDELYKHFCETSTFGYTFIDKAPNFGNHEDIEDLVQHDEQEENEDDALEEVHEKRKANQKYVSSGVSSGVSGVRGVDIGGGLGNNNNSSSNIRRAYKGKGENIFSKQGIIDIKKKDMILDQLKLKFDEFKIDMVTIPQKPIHFIDENGKEKKKLFIFNINNNKKKNEKKRIQIVYDHHDGKKKKGKARASGGGPDDDGKNDYDKGNSDNRINDSNNGNKNDDTDSAFFSDGEDVVSLVNKINDQKESYLYFVVKDNELLLNKNNDYFSIMMHYLCEGTTNVNIQILYYLIMKPPNMDLLLYLILTYYKFPFLDILEQYENMSIHNIVESSFEEISLYDYYYYFFNILEISHEQYYMALELFNGMKFLLNKYNFFLSRMHKNSIFSKAKFVLGMGEIQGVKDIFLTNEFPKVKKQNLKRRTCKGIEEHTHEERQEREEQEEKSDNSQDDSTRGGSEPRSSEDCVPTGGTDNMGESTTIRGKGKTDQKKRGKGNDDMRKGNCCDDGGMSLRRKNGTLQYILNTKLDFINYQQINFFNETHWDVIENYYHLNNLDKLVYFTKDLYYKFTKKNIYRKLNEITCEQKHFDKIQIIEYCKKKIPPYNNNVKFMNFLGVYSHSFIWQIYCMQLELFCVLKFKRIAWDVFTPRGVSGGIRSRVSNLMEKKQTYDQRGSTSSSDLHPPIMSSRNYNSAGGEAAKVEDSAYTAVGADASNASNATNVTNATNTDEWENTMQLFCKKREAEFHVKTSRIDEEKRRLTHPPILKNIEKEINNALHIFKMDVKEKKIENLLFPISVEIHKKFIEKTKYINGTSLNEFIYSEFLSGIDLKLRVFKLKCIMVKIIKIILPFLNFNTLIILKCSRIFLKEDNLIVNSGIPLGLLTNKTLYFLLSKIDETIATKTYSKTIFHYMPPEIRAGLEWMKGGGITNDEESGGTHEDINWYLNRDSNDKAHTISHKSPQDNRNVFLFEDKTRLQKAYSYMIGKIFEETLIDTFTGDKFDYLNFDEEIKNFLSCCLEEDVDKRETLENLLKHKCFSDCFDLYINIYDDNINSYKNDKEKAIRLKDLNYINNFDYNIFTIPSDHSYRPASSSGSRQFNTSSQYSLSNS</sequence>
<feature type="compositionally biased region" description="Basic and acidic residues" evidence="1">
    <location>
        <begin position="324"/>
        <end position="339"/>
    </location>
</feature>
<dbReference type="InterPro" id="IPR011009">
    <property type="entry name" value="Kinase-like_dom_sf"/>
</dbReference>
<proteinExistence type="predicted"/>
<feature type="region of interest" description="Disordered" evidence="1">
    <location>
        <begin position="1"/>
        <end position="33"/>
    </location>
</feature>
<feature type="region of interest" description="Disordered" evidence="1">
    <location>
        <begin position="1210"/>
        <end position="1232"/>
    </location>
</feature>
<protein>
    <submittedName>
        <fullName evidence="2">Uncharacterized protein</fullName>
    </submittedName>
</protein>
<dbReference type="VEuPathDB" id="PlasmoDB:PmUG01_13031200"/>
<evidence type="ECO:0000313" key="2">
    <source>
        <dbReference type="EMBL" id="SBT72202.1"/>
    </source>
</evidence>
<dbReference type="AlphaFoldDB" id="A0A1C3KF01"/>
<feature type="compositionally biased region" description="Low complexity" evidence="1">
    <location>
        <begin position="9"/>
        <end position="33"/>
    </location>
</feature>
<dbReference type="SUPFAM" id="SSF56112">
    <property type="entry name" value="Protein kinase-like (PK-like)"/>
    <property type="match status" value="1"/>
</dbReference>
<reference evidence="2 3" key="1">
    <citation type="submission" date="2016-06" db="EMBL/GenBank/DDBJ databases">
        <authorList>
            <consortium name="Pathogen Informatics"/>
        </authorList>
    </citation>
    <scope>NUCLEOTIDE SEQUENCE [LARGE SCALE GENOMIC DNA]</scope>
    <source>
        <strain evidence="2">PmlGA01</strain>
    </source>
</reference>
<feature type="compositionally biased region" description="Polar residues" evidence="1">
    <location>
        <begin position="595"/>
        <end position="605"/>
    </location>
</feature>
<dbReference type="EMBL" id="LT594501">
    <property type="protein sequence ID" value="SBT72202.1"/>
    <property type="molecule type" value="Genomic_DNA"/>
</dbReference>
<feature type="region of interest" description="Disordered" evidence="1">
    <location>
        <begin position="550"/>
        <end position="626"/>
    </location>
</feature>
<feature type="compositionally biased region" description="Basic and acidic residues" evidence="1">
    <location>
        <begin position="569"/>
        <end position="578"/>
    </location>
</feature>
<feature type="region of interest" description="Disordered" evidence="1">
    <location>
        <begin position="296"/>
        <end position="351"/>
    </location>
</feature>
<gene>
    <name evidence="2" type="primary">PmlGA01_130024000</name>
    <name evidence="2" type="ORF">PMLGA01_130024000</name>
</gene>
<feature type="compositionally biased region" description="Basic and acidic residues" evidence="1">
    <location>
        <begin position="550"/>
        <end position="563"/>
    </location>
</feature>